<dbReference type="Gramene" id="EOY33239">
    <property type="protein sequence ID" value="EOY33239"/>
    <property type="gene ID" value="TCM_041191"/>
</dbReference>
<evidence type="ECO:0000313" key="2">
    <source>
        <dbReference type="Proteomes" id="UP000026915"/>
    </source>
</evidence>
<keyword evidence="2" id="KW-1185">Reference proteome</keyword>
<gene>
    <name evidence="1" type="ORF">TCM_041191</name>
</gene>
<dbReference type="Proteomes" id="UP000026915">
    <property type="component" value="Chromosome 9"/>
</dbReference>
<proteinExistence type="predicted"/>
<organism evidence="1 2">
    <name type="scientific">Theobroma cacao</name>
    <name type="common">Cacao</name>
    <name type="synonym">Cocoa</name>
    <dbReference type="NCBI Taxonomy" id="3641"/>
    <lineage>
        <taxon>Eukaryota</taxon>
        <taxon>Viridiplantae</taxon>
        <taxon>Streptophyta</taxon>
        <taxon>Embryophyta</taxon>
        <taxon>Tracheophyta</taxon>
        <taxon>Spermatophyta</taxon>
        <taxon>Magnoliopsida</taxon>
        <taxon>eudicotyledons</taxon>
        <taxon>Gunneridae</taxon>
        <taxon>Pentapetalae</taxon>
        <taxon>rosids</taxon>
        <taxon>malvids</taxon>
        <taxon>Malvales</taxon>
        <taxon>Malvaceae</taxon>
        <taxon>Byttnerioideae</taxon>
        <taxon>Theobroma</taxon>
    </lineage>
</organism>
<name>A0A061GZL4_THECC</name>
<sequence>MVPSIIIEHLSLDCGASLFMQCEWPVYYCLAHHAYQKNTMISSPTNDLSSYLTILDVEWKFGKLPKELVLEEIGAKILELPLLPR</sequence>
<accession>A0A061GZL4</accession>
<dbReference type="InParanoid" id="A0A061GZL4"/>
<evidence type="ECO:0000313" key="1">
    <source>
        <dbReference type="EMBL" id="EOY33239.1"/>
    </source>
</evidence>
<dbReference type="AlphaFoldDB" id="A0A061GZL4"/>
<dbReference type="EMBL" id="CM001887">
    <property type="protein sequence ID" value="EOY33239.1"/>
    <property type="molecule type" value="Genomic_DNA"/>
</dbReference>
<dbReference type="HOGENOM" id="CLU_2517173_0_0_1"/>
<protein>
    <submittedName>
        <fullName evidence="1">Uncharacterized protein</fullName>
    </submittedName>
</protein>
<reference evidence="1 2" key="1">
    <citation type="journal article" date="2013" name="Genome Biol.">
        <title>The genome sequence of the most widely cultivated cacao type and its use to identify candidate genes regulating pod color.</title>
        <authorList>
            <person name="Motamayor J.C."/>
            <person name="Mockaitis K."/>
            <person name="Schmutz J."/>
            <person name="Haiminen N."/>
            <person name="Iii D.L."/>
            <person name="Cornejo O."/>
            <person name="Findley S.D."/>
            <person name="Zheng P."/>
            <person name="Utro F."/>
            <person name="Royaert S."/>
            <person name="Saski C."/>
            <person name="Jenkins J."/>
            <person name="Podicheti R."/>
            <person name="Zhao M."/>
            <person name="Scheffler B.E."/>
            <person name="Stack J.C."/>
            <person name="Feltus F.A."/>
            <person name="Mustiga G.M."/>
            <person name="Amores F."/>
            <person name="Phillips W."/>
            <person name="Marelli J.P."/>
            <person name="May G.D."/>
            <person name="Shapiro H."/>
            <person name="Ma J."/>
            <person name="Bustamante C.D."/>
            <person name="Schnell R.J."/>
            <person name="Main D."/>
            <person name="Gilbert D."/>
            <person name="Parida L."/>
            <person name="Kuhn D.N."/>
        </authorList>
    </citation>
    <scope>NUCLEOTIDE SEQUENCE [LARGE SCALE GENOMIC DNA]</scope>
    <source>
        <strain evidence="2">cv. Matina 1-6</strain>
    </source>
</reference>